<reference evidence="1 3" key="2">
    <citation type="journal article" date="2018" name="Plant J.">
        <title>The Physcomitrella patens chromosome-scale assembly reveals moss genome structure and evolution.</title>
        <authorList>
            <person name="Lang D."/>
            <person name="Ullrich K.K."/>
            <person name="Murat F."/>
            <person name="Fuchs J."/>
            <person name="Jenkins J."/>
            <person name="Haas F.B."/>
            <person name="Piednoel M."/>
            <person name="Gundlach H."/>
            <person name="Van Bel M."/>
            <person name="Meyberg R."/>
            <person name="Vives C."/>
            <person name="Morata J."/>
            <person name="Symeonidi A."/>
            <person name="Hiss M."/>
            <person name="Muchero W."/>
            <person name="Kamisugi Y."/>
            <person name="Saleh O."/>
            <person name="Blanc G."/>
            <person name="Decker E.L."/>
            <person name="van Gessel N."/>
            <person name="Grimwood J."/>
            <person name="Hayes R.D."/>
            <person name="Graham S.W."/>
            <person name="Gunter L.E."/>
            <person name="McDaniel S.F."/>
            <person name="Hoernstein S.N.W."/>
            <person name="Larsson A."/>
            <person name="Li F.W."/>
            <person name="Perroud P.F."/>
            <person name="Phillips J."/>
            <person name="Ranjan P."/>
            <person name="Rokshar D.S."/>
            <person name="Rothfels C.J."/>
            <person name="Schneider L."/>
            <person name="Shu S."/>
            <person name="Stevenson D.W."/>
            <person name="Thummler F."/>
            <person name="Tillich M."/>
            <person name="Villarreal Aguilar J.C."/>
            <person name="Widiez T."/>
            <person name="Wong G.K."/>
            <person name="Wymore A."/>
            <person name="Zhang Y."/>
            <person name="Zimmer A.D."/>
            <person name="Quatrano R.S."/>
            <person name="Mayer K.F.X."/>
            <person name="Goodstein D."/>
            <person name="Casacuberta J.M."/>
            <person name="Vandepoele K."/>
            <person name="Reski R."/>
            <person name="Cuming A.C."/>
            <person name="Tuskan G.A."/>
            <person name="Maumus F."/>
            <person name="Salse J."/>
            <person name="Schmutz J."/>
            <person name="Rensing S.A."/>
        </authorList>
    </citation>
    <scope>NUCLEOTIDE SEQUENCE [LARGE SCALE GENOMIC DNA]</scope>
    <source>
        <strain evidence="2 3">cv. Gransden 2004</strain>
    </source>
</reference>
<proteinExistence type="predicted"/>
<protein>
    <submittedName>
        <fullName evidence="1 2">Uncharacterized protein</fullName>
    </submittedName>
</protein>
<evidence type="ECO:0000313" key="1">
    <source>
        <dbReference type="EMBL" id="PNR52897.1"/>
    </source>
</evidence>
<dbReference type="Proteomes" id="UP000006727">
    <property type="component" value="Chromosome 6"/>
</dbReference>
<accession>A0A2K1KGI3</accession>
<dbReference type="PaxDb" id="3218-PP1S14_352V6.1"/>
<evidence type="ECO:0000313" key="3">
    <source>
        <dbReference type="Proteomes" id="UP000006727"/>
    </source>
</evidence>
<keyword evidence="3" id="KW-1185">Reference proteome</keyword>
<evidence type="ECO:0000313" key="2">
    <source>
        <dbReference type="EnsemblPlants" id="PAC:32977012.CDS.1"/>
    </source>
</evidence>
<dbReference type="EnsemblPlants" id="Pp3c6_21000V3.1">
    <property type="protein sequence ID" value="PAC:32977012.CDS.1"/>
    <property type="gene ID" value="Pp3c6_21000"/>
</dbReference>
<reference evidence="1 3" key="1">
    <citation type="journal article" date="2008" name="Science">
        <title>The Physcomitrella genome reveals evolutionary insights into the conquest of land by plants.</title>
        <authorList>
            <person name="Rensing S."/>
            <person name="Lang D."/>
            <person name="Zimmer A."/>
            <person name="Terry A."/>
            <person name="Salamov A."/>
            <person name="Shapiro H."/>
            <person name="Nishiyama T."/>
            <person name="Perroud P.-F."/>
            <person name="Lindquist E."/>
            <person name="Kamisugi Y."/>
            <person name="Tanahashi T."/>
            <person name="Sakakibara K."/>
            <person name="Fujita T."/>
            <person name="Oishi K."/>
            <person name="Shin-I T."/>
            <person name="Kuroki Y."/>
            <person name="Toyoda A."/>
            <person name="Suzuki Y."/>
            <person name="Hashimoto A."/>
            <person name="Yamaguchi K."/>
            <person name="Sugano A."/>
            <person name="Kohara Y."/>
            <person name="Fujiyama A."/>
            <person name="Anterola A."/>
            <person name="Aoki S."/>
            <person name="Ashton N."/>
            <person name="Barbazuk W.B."/>
            <person name="Barker E."/>
            <person name="Bennetzen J."/>
            <person name="Bezanilla M."/>
            <person name="Blankenship R."/>
            <person name="Cho S.H."/>
            <person name="Dutcher S."/>
            <person name="Estelle M."/>
            <person name="Fawcett J.A."/>
            <person name="Gundlach H."/>
            <person name="Hanada K."/>
            <person name="Heyl A."/>
            <person name="Hicks K.A."/>
            <person name="Hugh J."/>
            <person name="Lohr M."/>
            <person name="Mayer K."/>
            <person name="Melkozernov A."/>
            <person name="Murata T."/>
            <person name="Nelson D."/>
            <person name="Pils B."/>
            <person name="Prigge M."/>
            <person name="Reiss B."/>
            <person name="Renner T."/>
            <person name="Rombauts S."/>
            <person name="Rushton P."/>
            <person name="Sanderfoot A."/>
            <person name="Schween G."/>
            <person name="Shiu S.-H."/>
            <person name="Stueber K."/>
            <person name="Theodoulou F.L."/>
            <person name="Tu H."/>
            <person name="Van de Peer Y."/>
            <person name="Verrier P.J."/>
            <person name="Waters E."/>
            <person name="Wood A."/>
            <person name="Yang L."/>
            <person name="Cove D."/>
            <person name="Cuming A."/>
            <person name="Hasebe M."/>
            <person name="Lucas S."/>
            <person name="Mishler D.B."/>
            <person name="Reski R."/>
            <person name="Grigoriev I."/>
            <person name="Quatrano R.S."/>
            <person name="Boore J.L."/>
        </authorList>
    </citation>
    <scope>NUCLEOTIDE SEQUENCE [LARGE SCALE GENOMIC DNA]</scope>
    <source>
        <strain evidence="2 3">cv. Gransden 2004</strain>
    </source>
</reference>
<gene>
    <name evidence="1" type="ORF">PHYPA_009272</name>
</gene>
<dbReference type="Gramene" id="Pp3c6_21000V3.1">
    <property type="protein sequence ID" value="PAC:32977012.CDS.1"/>
    <property type="gene ID" value="Pp3c6_21000"/>
</dbReference>
<dbReference type="AlphaFoldDB" id="A0A2K1KGI3"/>
<sequence>MEDPIVIPTTRSVQKLVSEKRNCPKVVEAPGNGFSSRQRERLQSTDLKERIAVWQSRRDEQSSLLESLKVGDEWSQSS</sequence>
<name>A0A2K1KGI3_PHYPA</name>
<reference evidence="2" key="3">
    <citation type="submission" date="2020-12" db="UniProtKB">
        <authorList>
            <consortium name="EnsemblPlants"/>
        </authorList>
    </citation>
    <scope>IDENTIFICATION</scope>
</reference>
<dbReference type="InParanoid" id="A0A2K1KGI3"/>
<dbReference type="EMBL" id="ABEU02000006">
    <property type="protein sequence ID" value="PNR52897.1"/>
    <property type="molecule type" value="Genomic_DNA"/>
</dbReference>
<organism evidence="1">
    <name type="scientific">Physcomitrium patens</name>
    <name type="common">Spreading-leaved earth moss</name>
    <name type="synonym">Physcomitrella patens</name>
    <dbReference type="NCBI Taxonomy" id="3218"/>
    <lineage>
        <taxon>Eukaryota</taxon>
        <taxon>Viridiplantae</taxon>
        <taxon>Streptophyta</taxon>
        <taxon>Embryophyta</taxon>
        <taxon>Bryophyta</taxon>
        <taxon>Bryophytina</taxon>
        <taxon>Bryopsida</taxon>
        <taxon>Funariidae</taxon>
        <taxon>Funariales</taxon>
        <taxon>Funariaceae</taxon>
        <taxon>Physcomitrium</taxon>
    </lineage>
</organism>